<dbReference type="Gene3D" id="3.20.20.410">
    <property type="entry name" value="Protein of unknown function UPF0759"/>
    <property type="match status" value="1"/>
</dbReference>
<dbReference type="SUPFAM" id="SSF117396">
    <property type="entry name" value="TM1631-like"/>
    <property type="match status" value="1"/>
</dbReference>
<dbReference type="PANTHER" id="PTHR30348">
    <property type="entry name" value="UNCHARACTERIZED PROTEIN YECE"/>
    <property type="match status" value="1"/>
</dbReference>
<gene>
    <name evidence="1" type="ORF">HNQ40_002522</name>
</gene>
<organism evidence="1 2">
    <name type="scientific">Algisphaera agarilytica</name>
    <dbReference type="NCBI Taxonomy" id="1385975"/>
    <lineage>
        <taxon>Bacteria</taxon>
        <taxon>Pseudomonadati</taxon>
        <taxon>Planctomycetota</taxon>
        <taxon>Phycisphaerae</taxon>
        <taxon>Phycisphaerales</taxon>
        <taxon>Phycisphaeraceae</taxon>
        <taxon>Algisphaera</taxon>
    </lineage>
</organism>
<name>A0A7X0H9N6_9BACT</name>
<dbReference type="InterPro" id="IPR002763">
    <property type="entry name" value="DUF72"/>
</dbReference>
<evidence type="ECO:0000313" key="1">
    <source>
        <dbReference type="EMBL" id="MBB6430716.1"/>
    </source>
</evidence>
<proteinExistence type="predicted"/>
<evidence type="ECO:0000313" key="2">
    <source>
        <dbReference type="Proteomes" id="UP000541810"/>
    </source>
</evidence>
<dbReference type="EMBL" id="JACHGY010000001">
    <property type="protein sequence ID" value="MBB6430716.1"/>
    <property type="molecule type" value="Genomic_DNA"/>
</dbReference>
<reference evidence="1 2" key="1">
    <citation type="submission" date="2020-08" db="EMBL/GenBank/DDBJ databases">
        <title>Genomic Encyclopedia of Type Strains, Phase IV (KMG-IV): sequencing the most valuable type-strain genomes for metagenomic binning, comparative biology and taxonomic classification.</title>
        <authorList>
            <person name="Goeker M."/>
        </authorList>
    </citation>
    <scope>NUCLEOTIDE SEQUENCE [LARGE SCALE GENOMIC DNA]</scope>
    <source>
        <strain evidence="1 2">DSM 103725</strain>
    </source>
</reference>
<comment type="caution">
    <text evidence="1">The sequence shown here is derived from an EMBL/GenBank/DDBJ whole genome shotgun (WGS) entry which is preliminary data.</text>
</comment>
<dbReference type="Pfam" id="PF01904">
    <property type="entry name" value="DUF72"/>
    <property type="match status" value="1"/>
</dbReference>
<keyword evidence="2" id="KW-1185">Reference proteome</keyword>
<dbReference type="Proteomes" id="UP000541810">
    <property type="component" value="Unassembled WGS sequence"/>
</dbReference>
<accession>A0A7X0H9N6</accession>
<dbReference type="RefSeq" id="WP_184678213.1">
    <property type="nucleotide sequence ID" value="NZ_JACHGY010000001.1"/>
</dbReference>
<sequence>MIHLGTIGFAYPGWTGSFYPPGTKPEDRLARYARQFNTIEIDTTFHAMPPRDRVERWAQVTPDGFTFSVKTPRNITHEGLVGADLTLSLMCEFLDTMRELGDKLGIVLLQFPPSFVSVRRQDLIKLLDVLDQAGQGIRFAIELRHDSWWSDDTVRLFRERNIAWAAVDQPTVAVSGVSPDDAAYQGDKRAPRPLIVTSDFLFIRWVGHHDQIPTDNAEVVDPTPRLDWWMRQLRPFLRDESPVRNIYGYFGNNYAGHAPASCRRLMSLLDLPAPPPLELTDSSQGSLF</sequence>
<dbReference type="InterPro" id="IPR036520">
    <property type="entry name" value="UPF0759_sf"/>
</dbReference>
<dbReference type="AlphaFoldDB" id="A0A7X0H9N6"/>
<protein>
    <submittedName>
        <fullName evidence="1">Uncharacterized protein YecE (DUF72 family)</fullName>
    </submittedName>
</protein>
<dbReference type="PANTHER" id="PTHR30348:SF4">
    <property type="entry name" value="DUF72 DOMAIN-CONTAINING PROTEIN"/>
    <property type="match status" value="1"/>
</dbReference>